<keyword evidence="2" id="KW-1185">Reference proteome</keyword>
<accession>A0A183G822</accession>
<dbReference type="EMBL" id="UZAH01030391">
    <property type="protein sequence ID" value="VDP10375.1"/>
    <property type="molecule type" value="Genomic_DNA"/>
</dbReference>
<reference evidence="1 2" key="1">
    <citation type="submission" date="2018-11" db="EMBL/GenBank/DDBJ databases">
        <authorList>
            <consortium name="Pathogen Informatics"/>
        </authorList>
    </citation>
    <scope>NUCLEOTIDE SEQUENCE [LARGE SCALE GENOMIC DNA]</scope>
</reference>
<name>A0A183G822_HELPZ</name>
<organism evidence="2 3">
    <name type="scientific">Heligmosomoides polygyrus</name>
    <name type="common">Parasitic roundworm</name>
    <dbReference type="NCBI Taxonomy" id="6339"/>
    <lineage>
        <taxon>Eukaryota</taxon>
        <taxon>Metazoa</taxon>
        <taxon>Ecdysozoa</taxon>
        <taxon>Nematoda</taxon>
        <taxon>Chromadorea</taxon>
        <taxon>Rhabditida</taxon>
        <taxon>Rhabditina</taxon>
        <taxon>Rhabditomorpha</taxon>
        <taxon>Strongyloidea</taxon>
        <taxon>Heligmosomidae</taxon>
        <taxon>Heligmosomoides</taxon>
    </lineage>
</organism>
<dbReference type="WBParaSite" id="HPBE_0001798301-mRNA-1">
    <property type="protein sequence ID" value="HPBE_0001798301-mRNA-1"/>
    <property type="gene ID" value="HPBE_0001798301"/>
</dbReference>
<protein>
    <submittedName>
        <fullName evidence="1 3">Uncharacterized protein</fullName>
    </submittedName>
</protein>
<accession>A0A3P8BW11</accession>
<gene>
    <name evidence="1" type="ORF">HPBE_LOCUS17982</name>
</gene>
<evidence type="ECO:0000313" key="2">
    <source>
        <dbReference type="Proteomes" id="UP000050761"/>
    </source>
</evidence>
<dbReference type="Proteomes" id="UP000050761">
    <property type="component" value="Unassembled WGS sequence"/>
</dbReference>
<evidence type="ECO:0000313" key="1">
    <source>
        <dbReference type="EMBL" id="VDP10375.1"/>
    </source>
</evidence>
<sequence length="102" mass="11515">METTETLLNDAAEDLTPSRDTFIAFSIISAYAKFQKLKIRAHSYFSAFLFLHVHVRLSFIKIVFVTPPTNRGKRNGGRHLAWHGTSTVFLELQGLRSHPSGV</sequence>
<reference evidence="3" key="2">
    <citation type="submission" date="2019-09" db="UniProtKB">
        <authorList>
            <consortium name="WormBaseParasite"/>
        </authorList>
    </citation>
    <scope>IDENTIFICATION</scope>
</reference>
<proteinExistence type="predicted"/>
<evidence type="ECO:0000313" key="3">
    <source>
        <dbReference type="WBParaSite" id="HPBE_0001798301-mRNA-1"/>
    </source>
</evidence>
<dbReference type="AlphaFoldDB" id="A0A183G822"/>